<feature type="compositionally biased region" description="Basic and acidic residues" evidence="4">
    <location>
        <begin position="568"/>
        <end position="584"/>
    </location>
</feature>
<keyword evidence="1" id="KW-0479">Metal-binding</keyword>
<feature type="region of interest" description="Disordered" evidence="4">
    <location>
        <begin position="731"/>
        <end position="754"/>
    </location>
</feature>
<keyword evidence="5" id="KW-0732">Signal</keyword>
<feature type="compositionally biased region" description="Polar residues" evidence="4">
    <location>
        <begin position="737"/>
        <end position="753"/>
    </location>
</feature>
<feature type="region of interest" description="Disordered" evidence="4">
    <location>
        <begin position="461"/>
        <end position="481"/>
    </location>
</feature>
<dbReference type="Gene3D" id="2.10.110.10">
    <property type="entry name" value="Cysteine Rich Protein"/>
    <property type="match status" value="1"/>
</dbReference>
<feature type="signal peptide" evidence="5">
    <location>
        <begin position="1"/>
        <end position="17"/>
    </location>
</feature>
<feature type="chain" id="PRO_5008586097" description="LIM zinc-binding domain-containing protein" evidence="5">
    <location>
        <begin position="18"/>
        <end position="794"/>
    </location>
</feature>
<keyword evidence="3" id="KW-0440">LIM domain</keyword>
<accession>A0A1B6JQS8</accession>
<feature type="compositionally biased region" description="Basic and acidic residues" evidence="4">
    <location>
        <begin position="625"/>
        <end position="649"/>
    </location>
</feature>
<feature type="compositionally biased region" description="Polar residues" evidence="4">
    <location>
        <begin position="120"/>
        <end position="131"/>
    </location>
</feature>
<organism evidence="8">
    <name type="scientific">Homalodisca liturata</name>
    <dbReference type="NCBI Taxonomy" id="320908"/>
    <lineage>
        <taxon>Eukaryota</taxon>
        <taxon>Metazoa</taxon>
        <taxon>Ecdysozoa</taxon>
        <taxon>Arthropoda</taxon>
        <taxon>Hexapoda</taxon>
        <taxon>Insecta</taxon>
        <taxon>Pterygota</taxon>
        <taxon>Neoptera</taxon>
        <taxon>Paraneoptera</taxon>
        <taxon>Hemiptera</taxon>
        <taxon>Auchenorrhyncha</taxon>
        <taxon>Membracoidea</taxon>
        <taxon>Cicadellidae</taxon>
        <taxon>Cicadellinae</taxon>
        <taxon>Proconiini</taxon>
        <taxon>Homalodisca</taxon>
    </lineage>
</organism>
<evidence type="ECO:0000256" key="3">
    <source>
        <dbReference type="ARBA" id="ARBA00023038"/>
    </source>
</evidence>
<sequence>MGLMLSVLVFCVGVVEVLDCWHHFLLHLVQPQYNPLPFPLDPHRDILCEKELYPSSDSRRPSNVDISWPKDLSPTDDLHVIRKRVHSESERSFVTDGGTNSSPQIVVCGPDPDYNDRDQYSPTGSWNTSPNHLELGVITESDSSSEVDEPSQIENLAYKKDCTPNFSQSFLEKDDHADELPHGSTDEKRADDLDWESDEEGNPDWSFTENDCEIKSEIEKDICDNQSAKNVQEVTVLPDLPVFTDNILSTNVTKVSGRYPSENMSSSPLCVEETCKSVFTSDELTDSNDIKLSSLTKDNISNPLTNYEYSTSSENQSISSILDEGLEPIPEFPEMRLLGKSPLPPEQSSDSSLNTSDASLLVKSKTSDRPLVIRVSPSRCLQQEADPVISTELEAVENKTGSGINEKLPKVDHFKGIDINEHYLDDFRRLTDSQKSHEGMQSQSTVYPEIAGECATDEKISIQPDTNSSSSSLSGIPQLPEDSRDAALRSSLPTDNSYEIGHSESDEPSTDVYFSITDESHKSSVTSEKNYSGEIDAPFSLQQLKEKHLEKEPSEKHEPIVPVLMKETTSKNEFKYQNRNDSKLQEAQNISPENGKILVVENNENKHNDKEQNIQPNLSNITLPEEAKAKNKNSSEDSRKVEEMSKEDFEIANSKNIKGGSSSQEKNKSQEKHRSSQKRRTKRSARDSSKTTSEGGMPEFCQAKESDEEDHGDSRVQTTCVRASPPLGEVVCPKLEPSTSVPAQKEVTPSTSKVDAPENKAFWLIFSGEYTKAMNKDWHSGHFCCWQCDESLTG</sequence>
<feature type="compositionally biased region" description="Acidic residues" evidence="4">
    <location>
        <begin position="193"/>
        <end position="202"/>
    </location>
</feature>
<evidence type="ECO:0000256" key="4">
    <source>
        <dbReference type="SAM" id="MobiDB-lite"/>
    </source>
</evidence>
<gene>
    <name evidence="8" type="ORF">g.50527</name>
    <name evidence="7" type="ORF">g.50528</name>
</gene>
<protein>
    <recommendedName>
        <fullName evidence="6">LIM zinc-binding domain-containing protein</fullName>
    </recommendedName>
</protein>
<feature type="region of interest" description="Disordered" evidence="4">
    <location>
        <begin position="175"/>
        <end position="208"/>
    </location>
</feature>
<evidence type="ECO:0000256" key="5">
    <source>
        <dbReference type="SAM" id="SignalP"/>
    </source>
</evidence>
<dbReference type="Pfam" id="PF00412">
    <property type="entry name" value="LIM"/>
    <property type="match status" value="1"/>
</dbReference>
<dbReference type="EMBL" id="GECU01006146">
    <property type="protein sequence ID" value="JAT01561.1"/>
    <property type="molecule type" value="Transcribed_RNA"/>
</dbReference>
<feature type="region of interest" description="Disordered" evidence="4">
    <location>
        <begin position="89"/>
        <end position="132"/>
    </location>
</feature>
<evidence type="ECO:0000256" key="2">
    <source>
        <dbReference type="ARBA" id="ARBA00022833"/>
    </source>
</evidence>
<keyword evidence="2" id="KW-0862">Zinc</keyword>
<feature type="region of interest" description="Disordered" evidence="4">
    <location>
        <begin position="337"/>
        <end position="356"/>
    </location>
</feature>
<feature type="compositionally biased region" description="Polar residues" evidence="4">
    <location>
        <begin position="613"/>
        <end position="622"/>
    </location>
</feature>
<dbReference type="EMBL" id="GECU01008523">
    <property type="protein sequence ID" value="JAS99183.1"/>
    <property type="molecule type" value="Transcribed_RNA"/>
</dbReference>
<reference evidence="8" key="1">
    <citation type="submission" date="2015-11" db="EMBL/GenBank/DDBJ databases">
        <title>De novo transcriptome assembly of four potential Pierce s Disease insect vectors from Arizona vineyards.</title>
        <authorList>
            <person name="Tassone E.E."/>
        </authorList>
    </citation>
    <scope>NUCLEOTIDE SEQUENCE</scope>
</reference>
<dbReference type="GO" id="GO:0046872">
    <property type="term" value="F:metal ion binding"/>
    <property type="evidence" value="ECO:0007669"/>
    <property type="project" value="UniProtKB-KW"/>
</dbReference>
<evidence type="ECO:0000256" key="1">
    <source>
        <dbReference type="ARBA" id="ARBA00022723"/>
    </source>
</evidence>
<proteinExistence type="predicted"/>
<evidence type="ECO:0000313" key="7">
    <source>
        <dbReference type="EMBL" id="JAS99183.1"/>
    </source>
</evidence>
<feature type="compositionally biased region" description="Basic and acidic residues" evidence="4">
    <location>
        <begin position="665"/>
        <end position="674"/>
    </location>
</feature>
<evidence type="ECO:0000313" key="8">
    <source>
        <dbReference type="EMBL" id="JAT01561.1"/>
    </source>
</evidence>
<feature type="region of interest" description="Disordered" evidence="4">
    <location>
        <begin position="541"/>
        <end position="716"/>
    </location>
</feature>
<feature type="non-terminal residue" evidence="8">
    <location>
        <position position="794"/>
    </location>
</feature>
<feature type="compositionally biased region" description="Basic and acidic residues" evidence="4">
    <location>
        <begin position="175"/>
        <end position="192"/>
    </location>
</feature>
<feature type="compositionally biased region" description="Basic and acidic residues" evidence="4">
    <location>
        <begin position="603"/>
        <end position="612"/>
    </location>
</feature>
<name>A0A1B6JQS8_9HEMI</name>
<feature type="domain" description="LIM zinc-binding" evidence="6">
    <location>
        <begin position="765"/>
        <end position="793"/>
    </location>
</feature>
<dbReference type="AlphaFoldDB" id="A0A1B6JQS8"/>
<feature type="compositionally biased region" description="Basic and acidic residues" evidence="4">
    <location>
        <begin position="544"/>
        <end position="559"/>
    </location>
</feature>
<dbReference type="InterPro" id="IPR001781">
    <property type="entry name" value="Znf_LIM"/>
</dbReference>
<evidence type="ECO:0000259" key="6">
    <source>
        <dbReference type="Pfam" id="PF00412"/>
    </source>
</evidence>